<name>A0A0S2HXW7_9BACT</name>
<keyword evidence="1" id="KW-0732">Signal</keyword>
<dbReference type="InterPro" id="IPR026444">
    <property type="entry name" value="Secre_tail"/>
</dbReference>
<evidence type="ECO:0000259" key="2">
    <source>
        <dbReference type="Pfam" id="PF18962"/>
    </source>
</evidence>
<feature type="domain" description="Secretion system C-terminal sorting" evidence="2">
    <location>
        <begin position="388"/>
        <end position="451"/>
    </location>
</feature>
<dbReference type="NCBIfam" id="TIGR04183">
    <property type="entry name" value="Por_Secre_tail"/>
    <property type="match status" value="1"/>
</dbReference>
<feature type="signal peptide" evidence="1">
    <location>
        <begin position="1"/>
        <end position="18"/>
    </location>
</feature>
<dbReference type="Proteomes" id="UP000064893">
    <property type="component" value="Chromosome"/>
</dbReference>
<dbReference type="Pfam" id="PF18962">
    <property type="entry name" value="Por_Secre_tail"/>
    <property type="match status" value="1"/>
</dbReference>
<reference evidence="3 4" key="1">
    <citation type="submission" date="2015-11" db="EMBL/GenBank/DDBJ databases">
        <title>Description and complete genome sequence of a novel strain predominating in hypersaline microbial mats and representing a new family of the Bacteriodetes phylum.</title>
        <authorList>
            <person name="Spring S."/>
            <person name="Bunk B."/>
            <person name="Sproer C."/>
            <person name="Klenk H.-P."/>
        </authorList>
    </citation>
    <scope>NUCLEOTIDE SEQUENCE [LARGE SCALE GENOMIC DNA]</scope>
    <source>
        <strain evidence="3 4">L21-Spi-D4</strain>
    </source>
</reference>
<feature type="chain" id="PRO_5006599413" description="Secretion system C-terminal sorting domain-containing protein" evidence="1">
    <location>
        <begin position="19"/>
        <end position="458"/>
    </location>
</feature>
<protein>
    <recommendedName>
        <fullName evidence="2">Secretion system C-terminal sorting domain-containing protein</fullName>
    </recommendedName>
</protein>
<proteinExistence type="predicted"/>
<dbReference type="RefSeq" id="WP_057952405.1">
    <property type="nucleotide sequence ID" value="NZ_CP013118.1"/>
</dbReference>
<dbReference type="InterPro" id="IPR011047">
    <property type="entry name" value="Quinoprotein_ADH-like_sf"/>
</dbReference>
<accession>A0A0S2HXW7</accession>
<keyword evidence="4" id="KW-1185">Reference proteome</keyword>
<sequence precursor="true">MRFLFVLFFVLSFMVSKAQPLEPLISVGHSGSVTFIGMQFIDDTLWVSGWHRDNGDDIIWKYDENGALLDSTVFHLPGGTLYNFVPYGDSVVVIGVQSEDNDKGRLVLHCLDRNLDLVWTSYVPYDFDPVILGFRYFEHFQRRFVAIQTPATQFFKFDEDFNFVEQHRTSTFLNFEPIKYTDHSFHFAKNGGFIVELDTSFNEIDTLYHGFGVFSSSGNIMSNGKDGYIATSLTLDHFNTINFRDSTYQVVQNYPYFGHSDEYPHYTDFRSLAPNPDTSRIFASGYLPLNQSPHPVYLGSYNTNELWVSYLTPDSMLWHQFYADSTYYYFLTNMTMGPDGSLYLASSRYDVTNQPDYSDAVIFKFNAEGDMLVGNNEEVSMQRKHRAYPNPGTNYLNVEIPEVSAAKLYVYNLQGKMVQKGSFRKKYRLNTSAMQTGIYIYKIVSNSGNIYSGKWIKK</sequence>
<dbReference type="SUPFAM" id="SSF50998">
    <property type="entry name" value="Quinoprotein alcohol dehydrogenase-like"/>
    <property type="match status" value="1"/>
</dbReference>
<dbReference type="OrthoDB" id="1113776at2"/>
<dbReference type="EMBL" id="CP013118">
    <property type="protein sequence ID" value="ALO14894.1"/>
    <property type="molecule type" value="Genomic_DNA"/>
</dbReference>
<evidence type="ECO:0000313" key="4">
    <source>
        <dbReference type="Proteomes" id="UP000064893"/>
    </source>
</evidence>
<dbReference type="STRING" id="1307839.L21SP5_01239"/>
<organism evidence="3 4">
    <name type="scientific">Salinivirga cyanobacteriivorans</name>
    <dbReference type="NCBI Taxonomy" id="1307839"/>
    <lineage>
        <taxon>Bacteria</taxon>
        <taxon>Pseudomonadati</taxon>
        <taxon>Bacteroidota</taxon>
        <taxon>Bacteroidia</taxon>
        <taxon>Bacteroidales</taxon>
        <taxon>Salinivirgaceae</taxon>
        <taxon>Salinivirga</taxon>
    </lineage>
</organism>
<dbReference type="AlphaFoldDB" id="A0A0S2HXW7"/>
<gene>
    <name evidence="3" type="ORF">L21SP5_01239</name>
</gene>
<evidence type="ECO:0000256" key="1">
    <source>
        <dbReference type="SAM" id="SignalP"/>
    </source>
</evidence>
<dbReference type="KEGG" id="blq:L21SP5_01239"/>
<evidence type="ECO:0000313" key="3">
    <source>
        <dbReference type="EMBL" id="ALO14894.1"/>
    </source>
</evidence>